<gene>
    <name evidence="3" type="ORF">FRX31_013630</name>
</gene>
<comment type="caution">
    <text evidence="3">The sequence shown here is derived from an EMBL/GenBank/DDBJ whole genome shotgun (WGS) entry which is preliminary data.</text>
</comment>
<dbReference type="PANTHER" id="PTHR47933">
    <property type="entry name" value="PENTATRICOPEPTIDE REPEAT-CONTAINING PROTEIN 1, MITOCHONDRIAL"/>
    <property type="match status" value="1"/>
</dbReference>
<dbReference type="InterPro" id="IPR051240">
    <property type="entry name" value="Mito_RNA-Proc/Resp"/>
</dbReference>
<dbReference type="AlphaFoldDB" id="A0A7J6WIH4"/>
<dbReference type="Pfam" id="PF12854">
    <property type="entry name" value="PPR_1"/>
    <property type="match status" value="1"/>
</dbReference>
<dbReference type="PANTHER" id="PTHR47933:SF69">
    <property type="entry name" value="OS07G0513200 PROTEIN"/>
    <property type="match status" value="1"/>
</dbReference>
<keyword evidence="1" id="KW-0677">Repeat</keyword>
<name>A0A7J6WIH4_THATH</name>
<evidence type="ECO:0000256" key="1">
    <source>
        <dbReference type="ARBA" id="ARBA00022737"/>
    </source>
</evidence>
<feature type="repeat" description="PPR" evidence="2">
    <location>
        <begin position="79"/>
        <end position="113"/>
    </location>
</feature>
<dbReference type="GO" id="GO:0003729">
    <property type="term" value="F:mRNA binding"/>
    <property type="evidence" value="ECO:0007669"/>
    <property type="project" value="TreeGrafter"/>
</dbReference>
<proteinExistence type="predicted"/>
<feature type="repeat" description="PPR" evidence="2">
    <location>
        <begin position="44"/>
        <end position="78"/>
    </location>
</feature>
<dbReference type="InterPro" id="IPR011990">
    <property type="entry name" value="TPR-like_helical_dom_sf"/>
</dbReference>
<sequence>MKGLGLSLNDVTYSILIDSFSKSGKLDVALFFLDKMVEEGVRPSVYPSNSLIDGCSKLRKLSISEKLFDEMTKVGLTPTVVTYTSLISGYCREEDMNRTYCLYHSMYHQGISPNTHKENHRLSEMSFFALVHGVLQGRAGNKSSRYLHGNSGKRN</sequence>
<dbReference type="InterPro" id="IPR002885">
    <property type="entry name" value="PPR_rpt"/>
</dbReference>
<evidence type="ECO:0000256" key="2">
    <source>
        <dbReference type="PROSITE-ProRule" id="PRU00708"/>
    </source>
</evidence>
<dbReference type="EMBL" id="JABWDY010015528">
    <property type="protein sequence ID" value="KAF5196783.1"/>
    <property type="molecule type" value="Genomic_DNA"/>
</dbReference>
<organism evidence="3 4">
    <name type="scientific">Thalictrum thalictroides</name>
    <name type="common">Rue-anemone</name>
    <name type="synonym">Anemone thalictroides</name>
    <dbReference type="NCBI Taxonomy" id="46969"/>
    <lineage>
        <taxon>Eukaryota</taxon>
        <taxon>Viridiplantae</taxon>
        <taxon>Streptophyta</taxon>
        <taxon>Embryophyta</taxon>
        <taxon>Tracheophyta</taxon>
        <taxon>Spermatophyta</taxon>
        <taxon>Magnoliopsida</taxon>
        <taxon>Ranunculales</taxon>
        <taxon>Ranunculaceae</taxon>
        <taxon>Thalictroideae</taxon>
        <taxon>Thalictrum</taxon>
    </lineage>
</organism>
<dbReference type="NCBIfam" id="TIGR00756">
    <property type="entry name" value="PPR"/>
    <property type="match status" value="3"/>
</dbReference>
<dbReference type="Gene3D" id="1.25.40.10">
    <property type="entry name" value="Tetratricopeptide repeat domain"/>
    <property type="match status" value="1"/>
</dbReference>
<dbReference type="PROSITE" id="PS51375">
    <property type="entry name" value="PPR"/>
    <property type="match status" value="3"/>
</dbReference>
<dbReference type="OrthoDB" id="1934535at2759"/>
<feature type="repeat" description="PPR" evidence="2">
    <location>
        <begin position="9"/>
        <end position="43"/>
    </location>
</feature>
<keyword evidence="4" id="KW-1185">Reference proteome</keyword>
<evidence type="ECO:0000313" key="3">
    <source>
        <dbReference type="EMBL" id="KAF5196783.1"/>
    </source>
</evidence>
<dbReference type="Pfam" id="PF13041">
    <property type="entry name" value="PPR_2"/>
    <property type="match status" value="1"/>
</dbReference>
<accession>A0A7J6WIH4</accession>
<dbReference type="Proteomes" id="UP000554482">
    <property type="component" value="Unassembled WGS sequence"/>
</dbReference>
<protein>
    <submittedName>
        <fullName evidence="3">Pentatricopeptide repeat-containing protein</fullName>
    </submittedName>
</protein>
<evidence type="ECO:0000313" key="4">
    <source>
        <dbReference type="Proteomes" id="UP000554482"/>
    </source>
</evidence>
<reference evidence="3 4" key="1">
    <citation type="submission" date="2020-06" db="EMBL/GenBank/DDBJ databases">
        <title>Transcriptomic and genomic resources for Thalictrum thalictroides and T. hernandezii: Facilitating candidate gene discovery in an emerging model plant lineage.</title>
        <authorList>
            <person name="Arias T."/>
            <person name="Riano-Pachon D.M."/>
            <person name="Di Stilio V.S."/>
        </authorList>
    </citation>
    <scope>NUCLEOTIDE SEQUENCE [LARGE SCALE GENOMIC DNA]</scope>
    <source>
        <strain evidence="4">cv. WT478/WT964</strain>
        <tissue evidence="3">Leaves</tissue>
    </source>
</reference>